<dbReference type="Proteomes" id="UP000321947">
    <property type="component" value="Unassembled WGS sequence"/>
</dbReference>
<dbReference type="OrthoDB" id="7920740at2759"/>
<protein>
    <submittedName>
        <fullName evidence="1">Gag-pol polyprotein</fullName>
    </submittedName>
</protein>
<evidence type="ECO:0000313" key="4">
    <source>
        <dbReference type="Proteomes" id="UP000321947"/>
    </source>
</evidence>
<reference evidence="3 4" key="1">
    <citation type="submission" date="2019-08" db="EMBL/GenBank/DDBJ databases">
        <title>Draft genome sequences of two oriental melons (Cucumis melo L. var makuwa).</title>
        <authorList>
            <person name="Kwon S.-Y."/>
        </authorList>
    </citation>
    <scope>NUCLEOTIDE SEQUENCE [LARGE SCALE GENOMIC DNA]</scope>
    <source>
        <strain evidence="4">cv. Chang Bougi</strain>
        <strain evidence="3">cv. SW 3</strain>
        <tissue evidence="1">Leaf</tissue>
    </source>
</reference>
<name>A0A5A7TK89_CUCMM</name>
<dbReference type="EMBL" id="SSTD01007940">
    <property type="protein sequence ID" value="TYK17907.1"/>
    <property type="molecule type" value="Genomic_DNA"/>
</dbReference>
<accession>A0A5A7TK89</accession>
<organism evidence="1 3">
    <name type="scientific">Cucumis melo var. makuwa</name>
    <name type="common">Oriental melon</name>
    <dbReference type="NCBI Taxonomy" id="1194695"/>
    <lineage>
        <taxon>Eukaryota</taxon>
        <taxon>Viridiplantae</taxon>
        <taxon>Streptophyta</taxon>
        <taxon>Embryophyta</taxon>
        <taxon>Tracheophyta</taxon>
        <taxon>Spermatophyta</taxon>
        <taxon>Magnoliopsida</taxon>
        <taxon>eudicotyledons</taxon>
        <taxon>Gunneridae</taxon>
        <taxon>Pentapetalae</taxon>
        <taxon>rosids</taxon>
        <taxon>fabids</taxon>
        <taxon>Cucurbitales</taxon>
        <taxon>Cucurbitaceae</taxon>
        <taxon>Benincaseae</taxon>
        <taxon>Cucumis</taxon>
    </lineage>
</organism>
<evidence type="ECO:0000313" key="1">
    <source>
        <dbReference type="EMBL" id="KAA0041971.1"/>
    </source>
</evidence>
<dbReference type="AlphaFoldDB" id="A0A5A7TK89"/>
<evidence type="ECO:0000313" key="3">
    <source>
        <dbReference type="Proteomes" id="UP000321393"/>
    </source>
</evidence>
<gene>
    <name evidence="2" type="ORF">E5676_scaffold306G001950</name>
    <name evidence="1" type="ORF">E6C27_scaffold67G004050</name>
</gene>
<comment type="caution">
    <text evidence="1">The sequence shown here is derived from an EMBL/GenBank/DDBJ whole genome shotgun (WGS) entry which is preliminary data.</text>
</comment>
<sequence length="131" mass="15030">MLDGANYSYWKARMIAFLKSMDRKCWKVILTRWEPPSTKDSAVTAIKEANDITTMKLDELFSSLSTFELSFDDHGKKKKEGITFQGVCEETSKHDQKPTSEENLVEAVTLLSRRFTKFKNTFYKKSVGNGT</sequence>
<evidence type="ECO:0000313" key="2">
    <source>
        <dbReference type="EMBL" id="TYK17907.1"/>
    </source>
</evidence>
<dbReference type="Proteomes" id="UP000321393">
    <property type="component" value="Unassembled WGS sequence"/>
</dbReference>
<dbReference type="EMBL" id="SSTE01016227">
    <property type="protein sequence ID" value="KAA0041971.1"/>
    <property type="molecule type" value="Genomic_DNA"/>
</dbReference>
<proteinExistence type="predicted"/>